<dbReference type="AlphaFoldDB" id="A0A9P7VCS5"/>
<accession>A0A9P7VCS5</accession>
<proteinExistence type="predicted"/>
<feature type="region of interest" description="Disordered" evidence="1">
    <location>
        <begin position="225"/>
        <end position="313"/>
    </location>
</feature>
<feature type="compositionally biased region" description="Low complexity" evidence="1">
    <location>
        <begin position="233"/>
        <end position="256"/>
    </location>
</feature>
<dbReference type="OrthoDB" id="4093987at2759"/>
<feature type="region of interest" description="Disordered" evidence="1">
    <location>
        <begin position="52"/>
        <end position="72"/>
    </location>
</feature>
<reference evidence="2" key="1">
    <citation type="submission" date="2021-03" db="EMBL/GenBank/DDBJ databases">
        <authorList>
            <person name="Palmer J.M."/>
        </authorList>
    </citation>
    <scope>NUCLEOTIDE SEQUENCE</scope>
    <source>
        <strain evidence="2">ARV_011</strain>
    </source>
</reference>
<dbReference type="RefSeq" id="XP_043050985.1">
    <property type="nucleotide sequence ID" value="XM_043193933.1"/>
</dbReference>
<protein>
    <submittedName>
        <fullName evidence="2">Uncharacterized protein</fullName>
    </submittedName>
</protein>
<evidence type="ECO:0000313" key="2">
    <source>
        <dbReference type="EMBL" id="KAG7195440.1"/>
    </source>
</evidence>
<evidence type="ECO:0000256" key="1">
    <source>
        <dbReference type="SAM" id="MobiDB-lite"/>
    </source>
</evidence>
<name>A0A9P7VCS5_9ASCO</name>
<keyword evidence="3" id="KW-1185">Reference proteome</keyword>
<dbReference type="GeneID" id="66116575"/>
<comment type="caution">
    <text evidence="2">The sequence shown here is derived from an EMBL/GenBank/DDBJ whole genome shotgun (WGS) entry which is preliminary data.</text>
</comment>
<feature type="compositionally biased region" description="Polar residues" evidence="1">
    <location>
        <begin position="293"/>
        <end position="306"/>
    </location>
</feature>
<gene>
    <name evidence="2" type="ORF">KQ657_003201</name>
</gene>
<sequence>MATTLQEYLDLEIDTLQELLSSIPFKPSAEDTIGTPTLGGISLNTQPSIIDDDSLGQLPLDSNGTGNSNSNKHEETIFMNLYKLRRDELVNILNNSENTLGIDSNKMLKLGISFGNLIKNSQIDERPGTRVISQPSGITANTSNDGNTFMNRIQSLNDGNGSATTLGGGEQDPAPEIDNPFMSKPPVSSQPVQNRSTLQQTVQQVKFLRNLLTLLKNFDVGSSSLYNKRSSHNPHNTNNNNHNNNNHNNNNHNANGSAGGHRGVSSSSVLSGNSANNNTANGGYRRGSDMYNYDSQNEYSGTSSDCHSGIGGNPMYNRDSANYGVPTGSASINGSTHTGGLATSSVVSSSPIKLTSKQLLIEKLEININLDLLFIYQVLFKLILRIYEIMKQGILQHQIPTLGNLERGTLNGSDTVKPPSSLISDFNFSMNITMNHTLTTTNDSSSIFSSNSAASSDSSSLCTPDEYVRLIKQVTDRISFGIIGPFVNIIVSEIVEPNINQGFHDVMVSL</sequence>
<feature type="region of interest" description="Disordered" evidence="1">
    <location>
        <begin position="156"/>
        <end position="197"/>
    </location>
</feature>
<evidence type="ECO:0000313" key="3">
    <source>
        <dbReference type="Proteomes" id="UP000790833"/>
    </source>
</evidence>
<feature type="compositionally biased region" description="Polar residues" evidence="1">
    <location>
        <begin position="186"/>
        <end position="197"/>
    </location>
</feature>
<dbReference type="EMBL" id="JAHMUF010000003">
    <property type="protein sequence ID" value="KAG7195440.1"/>
    <property type="molecule type" value="Genomic_DNA"/>
</dbReference>
<organism evidence="2 3">
    <name type="scientific">Scheffersomyces spartinae</name>
    <dbReference type="NCBI Taxonomy" id="45513"/>
    <lineage>
        <taxon>Eukaryota</taxon>
        <taxon>Fungi</taxon>
        <taxon>Dikarya</taxon>
        <taxon>Ascomycota</taxon>
        <taxon>Saccharomycotina</taxon>
        <taxon>Pichiomycetes</taxon>
        <taxon>Debaryomycetaceae</taxon>
        <taxon>Scheffersomyces</taxon>
    </lineage>
</organism>
<dbReference type="Proteomes" id="UP000790833">
    <property type="component" value="Unassembled WGS sequence"/>
</dbReference>
<feature type="compositionally biased region" description="Low complexity" evidence="1">
    <location>
        <begin position="263"/>
        <end position="283"/>
    </location>
</feature>
<feature type="compositionally biased region" description="Polar residues" evidence="1">
    <location>
        <begin position="60"/>
        <end position="70"/>
    </location>
</feature>
<feature type="compositionally biased region" description="Polar residues" evidence="1">
    <location>
        <begin position="156"/>
        <end position="165"/>
    </location>
</feature>